<dbReference type="InterPro" id="IPR027417">
    <property type="entry name" value="P-loop_NTPase"/>
</dbReference>
<feature type="coiled-coil region" evidence="1">
    <location>
        <begin position="410"/>
        <end position="494"/>
    </location>
</feature>
<dbReference type="Proteomes" id="UP001225906">
    <property type="component" value="Unassembled WGS sequence"/>
</dbReference>
<evidence type="ECO:0000313" key="2">
    <source>
        <dbReference type="EMBL" id="MDP8567963.1"/>
    </source>
</evidence>
<dbReference type="SUPFAM" id="SSF52540">
    <property type="entry name" value="P-loop containing nucleoside triphosphate hydrolases"/>
    <property type="match status" value="2"/>
</dbReference>
<gene>
    <name evidence="2" type="ORF">Q9291_08890</name>
</gene>
<reference evidence="3" key="1">
    <citation type="journal article" date="2019" name="Int. J. Syst. Evol. Microbiol.">
        <title>The Global Catalogue of Microorganisms (GCM) 10K type strain sequencing project: providing services to taxonomists for standard genome sequencing and annotation.</title>
        <authorList>
            <consortium name="The Broad Institute Genomics Platform"/>
            <consortium name="The Broad Institute Genome Sequencing Center for Infectious Disease"/>
            <person name="Wu L."/>
            <person name="Ma J."/>
        </authorList>
    </citation>
    <scope>NUCLEOTIDE SEQUENCE [LARGE SCALE GENOMIC DNA]</scope>
    <source>
        <strain evidence="3">VKM B-3159</strain>
    </source>
</reference>
<comment type="caution">
    <text evidence="2">The sequence shown here is derived from an EMBL/GenBank/DDBJ whole genome shotgun (WGS) entry which is preliminary data.</text>
</comment>
<name>A0ABT9JTP8_9PROT</name>
<accession>A0ABT9JTP8</accession>
<protein>
    <submittedName>
        <fullName evidence="2">AAA family ATPase</fullName>
    </submittedName>
</protein>
<keyword evidence="1" id="KW-0175">Coiled coil</keyword>
<proteinExistence type="predicted"/>
<keyword evidence="3" id="KW-1185">Reference proteome</keyword>
<organism evidence="2 3">
    <name type="scientific">Methylophilus aquaticus</name>
    <dbReference type="NCBI Taxonomy" id="1971610"/>
    <lineage>
        <taxon>Bacteria</taxon>
        <taxon>Pseudomonadati</taxon>
        <taxon>Pseudomonadota</taxon>
        <taxon>Betaproteobacteria</taxon>
        <taxon>Nitrosomonadales</taxon>
        <taxon>Methylophilaceae</taxon>
        <taxon>Methylophilus</taxon>
    </lineage>
</organism>
<evidence type="ECO:0000313" key="3">
    <source>
        <dbReference type="Proteomes" id="UP001225906"/>
    </source>
</evidence>
<evidence type="ECO:0000256" key="1">
    <source>
        <dbReference type="SAM" id="Coils"/>
    </source>
</evidence>
<sequence length="659" mass="75607">MGSLRINKVKYNGDKYYFESPVFTENVILIEGDNGTGKTTFCNLIYYGLGGRVKEFLKEEARTHKEIVNDTNNYVDLYISINTENYHLRRFIGDNDITVSPFTISDVEPPTPNEIETNLVNLDGVELLPVNRSFGNRIFSDWVLEKLNISVIELYQGYSTFKVNFTELFRLIYHDQQPNPELIYKQIDTKSNYISDSELLRKAIFEQLIGKSSSEYYDAIVEAKKAEKEKLLAKHFLDEFEPIIAHLRGAEKVINKPFLMTELEQKEMQLEKLHYSREAFKNNRTANTTIDIALDDSKSIIISDEIGLSESKEKLLSLFDEKSKLFFLKENTAKEITQVIKVIHAHDQLNLFSADTCPYCLTKVERVSGHCVCGAEIDEQQYERFFYTSQEYKEILKSKTKTVSTIELAIKGCEEDITSVNSDIEQLTNNIQNAKKKLRSILDSIDQPIDIETLNNIDDKILSIREQISLLNQKIELENKYEKLSSEYEVKRKAHQSAELIMQGLEVKAKQEIVTKVNDFSDVYNLLMTETLEDCRSARISLDTYLPVINDGEYKEASSGVSIRLMYYLTLLTLSLEDENVPFPHFLLIDTPETAGIELSNLKNCLDKFSNLQSISNDYQVIITTGLSKYPESLANNRVIYLPNKANALLKTKSQSQPL</sequence>
<dbReference type="RefSeq" id="WP_306389687.1">
    <property type="nucleotide sequence ID" value="NZ_JAVCAP010000017.1"/>
</dbReference>
<dbReference type="EMBL" id="JAVCAP010000017">
    <property type="protein sequence ID" value="MDP8567963.1"/>
    <property type="molecule type" value="Genomic_DNA"/>
</dbReference>
<dbReference type="Gene3D" id="3.40.50.300">
    <property type="entry name" value="P-loop containing nucleotide triphosphate hydrolases"/>
    <property type="match status" value="1"/>
</dbReference>